<dbReference type="EMBL" id="JACEIK010013703">
    <property type="protein sequence ID" value="MCE3216626.1"/>
    <property type="molecule type" value="Genomic_DNA"/>
</dbReference>
<proteinExistence type="predicted"/>
<comment type="caution">
    <text evidence="1">The sequence shown here is derived from an EMBL/GenBank/DDBJ whole genome shotgun (WGS) entry which is preliminary data.</text>
</comment>
<evidence type="ECO:0000313" key="2">
    <source>
        <dbReference type="Proteomes" id="UP000823775"/>
    </source>
</evidence>
<keyword evidence="2" id="KW-1185">Reference proteome</keyword>
<protein>
    <submittedName>
        <fullName evidence="1">Uncharacterized protein</fullName>
    </submittedName>
</protein>
<sequence>SPDSLKKVMEVLRNYEPISGQPIHKKKNSYYMYSKTSPPGQWASATLVRNPPTIKSGSQSLLYKISLTRSPPLYDPRNPGLRLSHMGQLSTWRGQSSILLA</sequence>
<accession>A0ABS8WXQ2</accession>
<organism evidence="1 2">
    <name type="scientific">Datura stramonium</name>
    <name type="common">Jimsonweed</name>
    <name type="synonym">Common thornapple</name>
    <dbReference type="NCBI Taxonomy" id="4076"/>
    <lineage>
        <taxon>Eukaryota</taxon>
        <taxon>Viridiplantae</taxon>
        <taxon>Streptophyta</taxon>
        <taxon>Embryophyta</taxon>
        <taxon>Tracheophyta</taxon>
        <taxon>Spermatophyta</taxon>
        <taxon>Magnoliopsida</taxon>
        <taxon>eudicotyledons</taxon>
        <taxon>Gunneridae</taxon>
        <taxon>Pentapetalae</taxon>
        <taxon>asterids</taxon>
        <taxon>lamiids</taxon>
        <taxon>Solanales</taxon>
        <taxon>Solanaceae</taxon>
        <taxon>Solanoideae</taxon>
        <taxon>Datureae</taxon>
        <taxon>Datura</taxon>
    </lineage>
</organism>
<feature type="non-terminal residue" evidence="1">
    <location>
        <position position="1"/>
    </location>
</feature>
<name>A0ABS8WXQ2_DATST</name>
<gene>
    <name evidence="1" type="ORF">HAX54_007238</name>
</gene>
<reference evidence="1 2" key="1">
    <citation type="journal article" date="2021" name="BMC Genomics">
        <title>Datura genome reveals duplications of psychoactive alkaloid biosynthetic genes and high mutation rate following tissue culture.</title>
        <authorList>
            <person name="Rajewski A."/>
            <person name="Carter-House D."/>
            <person name="Stajich J."/>
            <person name="Litt A."/>
        </authorList>
    </citation>
    <scope>NUCLEOTIDE SEQUENCE [LARGE SCALE GENOMIC DNA]</scope>
    <source>
        <strain evidence="1">AR-01</strain>
    </source>
</reference>
<dbReference type="Proteomes" id="UP000823775">
    <property type="component" value="Unassembled WGS sequence"/>
</dbReference>
<evidence type="ECO:0000313" key="1">
    <source>
        <dbReference type="EMBL" id="MCE3216626.1"/>
    </source>
</evidence>